<proteinExistence type="predicted"/>
<protein>
    <submittedName>
        <fullName evidence="2">Uncharacterized protein</fullName>
    </submittedName>
</protein>
<dbReference type="SUPFAM" id="SSF49777">
    <property type="entry name" value="PEBP-like"/>
    <property type="match status" value="1"/>
</dbReference>
<dbReference type="WBParaSite" id="ACRNAN_scaffold5575.g23010.t1">
    <property type="protein sequence ID" value="ACRNAN_scaffold5575.g23010.t1"/>
    <property type="gene ID" value="ACRNAN_scaffold5575.g23010"/>
</dbReference>
<name>A0A914E3L5_9BILA</name>
<organism evidence="1 2">
    <name type="scientific">Acrobeloides nanus</name>
    <dbReference type="NCBI Taxonomy" id="290746"/>
    <lineage>
        <taxon>Eukaryota</taxon>
        <taxon>Metazoa</taxon>
        <taxon>Ecdysozoa</taxon>
        <taxon>Nematoda</taxon>
        <taxon>Chromadorea</taxon>
        <taxon>Rhabditida</taxon>
        <taxon>Tylenchina</taxon>
        <taxon>Cephalobomorpha</taxon>
        <taxon>Cephaloboidea</taxon>
        <taxon>Cephalobidae</taxon>
        <taxon>Acrobeloides</taxon>
    </lineage>
</organism>
<evidence type="ECO:0000313" key="2">
    <source>
        <dbReference type="WBParaSite" id="ACRNAN_scaffold5575.g23010.t1"/>
    </source>
</evidence>
<dbReference type="Gene3D" id="3.90.280.10">
    <property type="entry name" value="PEBP-like"/>
    <property type="match status" value="1"/>
</dbReference>
<keyword evidence="1" id="KW-1185">Reference proteome</keyword>
<dbReference type="InterPro" id="IPR036610">
    <property type="entry name" value="PEBP-like_sf"/>
</dbReference>
<evidence type="ECO:0000313" key="1">
    <source>
        <dbReference type="Proteomes" id="UP000887540"/>
    </source>
</evidence>
<sequence length="71" mass="8029">MNRVEAAFKQQEIVPQLLPVAPKESLRVIYEKSDEVNLGEELTPTQVQNEPQVSWDADSNALYTLVMAGWL</sequence>
<dbReference type="Proteomes" id="UP000887540">
    <property type="component" value="Unplaced"/>
</dbReference>
<reference evidence="2" key="1">
    <citation type="submission" date="2022-11" db="UniProtKB">
        <authorList>
            <consortium name="WormBaseParasite"/>
        </authorList>
    </citation>
    <scope>IDENTIFICATION</scope>
</reference>
<accession>A0A914E3L5</accession>
<dbReference type="AlphaFoldDB" id="A0A914E3L5"/>